<evidence type="ECO:0000313" key="2">
    <source>
        <dbReference type="Proteomes" id="UP001177744"/>
    </source>
</evidence>
<comment type="caution">
    <text evidence="1">The sequence shown here is derived from an EMBL/GenBank/DDBJ whole genome shotgun (WGS) entry which is preliminary data.</text>
</comment>
<dbReference type="EMBL" id="JAULJE010000023">
    <property type="protein sequence ID" value="KAK1328717.1"/>
    <property type="molecule type" value="Genomic_DNA"/>
</dbReference>
<evidence type="ECO:0000313" key="1">
    <source>
        <dbReference type="EMBL" id="KAK1328717.1"/>
    </source>
</evidence>
<name>A0AA40HCF3_CNENI</name>
<dbReference type="Proteomes" id="UP001177744">
    <property type="component" value="Unassembled WGS sequence"/>
</dbReference>
<sequence length="68" mass="7901">MGRDGAVDFFGTSKLFVETPREINGHRRPASENYNPHNALHFSALLWGRGEMTAPKFHERYGEQQRRQ</sequence>
<reference evidence="1" key="1">
    <citation type="submission" date="2023-06" db="EMBL/GenBank/DDBJ databases">
        <title>Reference genome for the Northern bat (Eptesicus nilssonii), a most northern bat species.</title>
        <authorList>
            <person name="Laine V.N."/>
            <person name="Pulliainen A.T."/>
            <person name="Lilley T.M."/>
        </authorList>
    </citation>
    <scope>NUCLEOTIDE SEQUENCE</scope>
    <source>
        <strain evidence="1">BLF_Eptnil</strain>
        <tissue evidence="1">Kidney</tissue>
    </source>
</reference>
<organism evidence="1 2">
    <name type="scientific">Cnephaeus nilssonii</name>
    <name type="common">Northern bat</name>
    <name type="synonym">Eptesicus nilssonii</name>
    <dbReference type="NCBI Taxonomy" id="3371016"/>
    <lineage>
        <taxon>Eukaryota</taxon>
        <taxon>Metazoa</taxon>
        <taxon>Chordata</taxon>
        <taxon>Craniata</taxon>
        <taxon>Vertebrata</taxon>
        <taxon>Euteleostomi</taxon>
        <taxon>Mammalia</taxon>
        <taxon>Eutheria</taxon>
        <taxon>Laurasiatheria</taxon>
        <taxon>Chiroptera</taxon>
        <taxon>Yangochiroptera</taxon>
        <taxon>Vespertilionidae</taxon>
        <taxon>Cnephaeus</taxon>
    </lineage>
</organism>
<proteinExistence type="predicted"/>
<gene>
    <name evidence="1" type="ORF">QTO34_012292</name>
</gene>
<keyword evidence="2" id="KW-1185">Reference proteome</keyword>
<protein>
    <submittedName>
        <fullName evidence="1">Uncharacterized protein</fullName>
    </submittedName>
</protein>
<dbReference type="AlphaFoldDB" id="A0AA40HCF3"/>
<accession>A0AA40HCF3</accession>